<reference evidence="6 7" key="1">
    <citation type="submission" date="2023-09" db="EMBL/GenBank/DDBJ databases">
        <title>Buttiauxella selenatireducens sp. nov., isolated from the rhizosphere of Cardamine hupingshanesis.</title>
        <authorList>
            <person name="Zhang S."/>
            <person name="Xu Z."/>
            <person name="Wang H."/>
            <person name="Guo Y."/>
        </authorList>
    </citation>
    <scope>NUCLEOTIDE SEQUENCE [LARGE SCALE GENOMIC DNA]</scope>
    <source>
        <strain evidence="6 7">R73</strain>
    </source>
</reference>
<sequence length="410" mass="47299">MSIKPLTASEVKNARPREKDYSLHDGFGLLLYVSKAGGKSWRYRYPHPVTKRRQTYTIGRFPYFTLTEAREVREELRRMLSRGVDPSEHRNEKRAEVRAKHLQNVKSVALNWLELKMGSQLRQSTKDTIEFIVKRHIIPLIGHENINTIKAPGVIHSLGKYNDRPAIQMKIISKLNEIMNYCVNIGLISGNPLSKIKKAFAVKKDTPLAALPLEQLPAFLVWWDGHDYVAMKNSLLFQILTMVRPREAREARWAEINVQNKEWIIPAERMKTGREHVVPLSSQAMFILNEMRKHKYGEFVFYSDRKPQQAISKALRHKYFLEGPFAGVATAHGFRAMWSTLLNEEGFNPDVIEAALAHKNSDAIRGVYNRTTYFEQRKIVMQWIGDFIDSARKGIVKRSNGFKGLKVVND</sequence>
<gene>
    <name evidence="6" type="ORF">RHD99_14810</name>
</gene>
<name>A0ABY9S9J0_9ENTR</name>
<dbReference type="InterPro" id="IPR050808">
    <property type="entry name" value="Phage_Integrase"/>
</dbReference>
<dbReference type="InterPro" id="IPR038488">
    <property type="entry name" value="Integrase_DNA-bd_sf"/>
</dbReference>
<dbReference type="InterPro" id="IPR025166">
    <property type="entry name" value="Integrase_DNA_bind_dom"/>
</dbReference>
<dbReference type="Proteomes" id="UP001246690">
    <property type="component" value="Chromosome"/>
</dbReference>
<dbReference type="RefSeq" id="WP_309874875.1">
    <property type="nucleotide sequence ID" value="NZ_CP133838.1"/>
</dbReference>
<dbReference type="PANTHER" id="PTHR30629">
    <property type="entry name" value="PROPHAGE INTEGRASE"/>
    <property type="match status" value="1"/>
</dbReference>
<comment type="similarity">
    <text evidence="1">Belongs to the 'phage' integrase family.</text>
</comment>
<dbReference type="InterPro" id="IPR010998">
    <property type="entry name" value="Integrase_recombinase_N"/>
</dbReference>
<dbReference type="InterPro" id="IPR013762">
    <property type="entry name" value="Integrase-like_cat_sf"/>
</dbReference>
<evidence type="ECO:0000313" key="6">
    <source>
        <dbReference type="EMBL" id="WMY72742.1"/>
    </source>
</evidence>
<feature type="domain" description="Tyr recombinase" evidence="5">
    <location>
        <begin position="206"/>
        <end position="381"/>
    </location>
</feature>
<evidence type="ECO:0000256" key="4">
    <source>
        <dbReference type="ARBA" id="ARBA00023172"/>
    </source>
</evidence>
<keyword evidence="2" id="KW-0229">DNA integration</keyword>
<dbReference type="CDD" id="cd00801">
    <property type="entry name" value="INT_P4_C"/>
    <property type="match status" value="1"/>
</dbReference>
<keyword evidence="3" id="KW-0238">DNA-binding</keyword>
<evidence type="ECO:0000256" key="3">
    <source>
        <dbReference type="ARBA" id="ARBA00023125"/>
    </source>
</evidence>
<keyword evidence="7" id="KW-1185">Reference proteome</keyword>
<dbReference type="InterPro" id="IPR002104">
    <property type="entry name" value="Integrase_catalytic"/>
</dbReference>
<proteinExistence type="inferred from homology"/>
<dbReference type="PANTHER" id="PTHR30629:SF6">
    <property type="entry name" value="PROPHAGE INTEGRASE INTA-RELATED"/>
    <property type="match status" value="1"/>
</dbReference>
<keyword evidence="4" id="KW-0233">DNA recombination</keyword>
<dbReference type="Gene3D" id="1.10.443.10">
    <property type="entry name" value="Intergrase catalytic core"/>
    <property type="match status" value="1"/>
</dbReference>
<dbReference type="SUPFAM" id="SSF56349">
    <property type="entry name" value="DNA breaking-rejoining enzymes"/>
    <property type="match status" value="1"/>
</dbReference>
<accession>A0ABY9S9J0</accession>
<protein>
    <submittedName>
        <fullName evidence="6">Tyrosine-type recombinase/integrase</fullName>
    </submittedName>
</protein>
<evidence type="ECO:0000313" key="7">
    <source>
        <dbReference type="Proteomes" id="UP001246690"/>
    </source>
</evidence>
<dbReference type="Pfam" id="PF22022">
    <property type="entry name" value="Phage_int_M"/>
    <property type="match status" value="1"/>
</dbReference>
<dbReference type="EMBL" id="CP133838">
    <property type="protein sequence ID" value="WMY72742.1"/>
    <property type="molecule type" value="Genomic_DNA"/>
</dbReference>
<dbReference type="Pfam" id="PF00589">
    <property type="entry name" value="Phage_integrase"/>
    <property type="match status" value="1"/>
</dbReference>
<dbReference type="Gene3D" id="3.30.160.390">
    <property type="entry name" value="Integrase, DNA-binding domain"/>
    <property type="match status" value="1"/>
</dbReference>
<dbReference type="Gene3D" id="1.10.150.130">
    <property type="match status" value="1"/>
</dbReference>
<dbReference type="InterPro" id="IPR011010">
    <property type="entry name" value="DNA_brk_join_enz"/>
</dbReference>
<evidence type="ECO:0000256" key="2">
    <source>
        <dbReference type="ARBA" id="ARBA00022908"/>
    </source>
</evidence>
<organism evidence="6 7">
    <name type="scientific">Buttiauxella selenatireducens</name>
    <dbReference type="NCBI Taxonomy" id="3073902"/>
    <lineage>
        <taxon>Bacteria</taxon>
        <taxon>Pseudomonadati</taxon>
        <taxon>Pseudomonadota</taxon>
        <taxon>Gammaproteobacteria</taxon>
        <taxon>Enterobacterales</taxon>
        <taxon>Enterobacteriaceae</taxon>
        <taxon>Buttiauxella</taxon>
    </lineage>
</organism>
<dbReference type="PROSITE" id="PS51898">
    <property type="entry name" value="TYR_RECOMBINASE"/>
    <property type="match status" value="1"/>
</dbReference>
<dbReference type="Pfam" id="PF13356">
    <property type="entry name" value="Arm-DNA-bind_3"/>
    <property type="match status" value="1"/>
</dbReference>
<dbReference type="InterPro" id="IPR053876">
    <property type="entry name" value="Phage_int_M"/>
</dbReference>
<evidence type="ECO:0000256" key="1">
    <source>
        <dbReference type="ARBA" id="ARBA00008857"/>
    </source>
</evidence>
<evidence type="ECO:0000259" key="5">
    <source>
        <dbReference type="PROSITE" id="PS51898"/>
    </source>
</evidence>